<reference evidence="1 2" key="1">
    <citation type="journal article" date="2016" name="Nat. Commun.">
        <title>Thousands of microbial genomes shed light on interconnected biogeochemical processes in an aquifer system.</title>
        <authorList>
            <person name="Anantharaman K."/>
            <person name="Brown C.T."/>
            <person name="Hug L.A."/>
            <person name="Sharon I."/>
            <person name="Castelle C.J."/>
            <person name="Probst A.J."/>
            <person name="Thomas B.C."/>
            <person name="Singh A."/>
            <person name="Wilkins M.J."/>
            <person name="Karaoz U."/>
            <person name="Brodie E.L."/>
            <person name="Williams K.H."/>
            <person name="Hubbard S.S."/>
            <person name="Banfield J.F."/>
        </authorList>
    </citation>
    <scope>NUCLEOTIDE SEQUENCE [LARGE SCALE GENOMIC DNA]</scope>
</reference>
<protein>
    <recommendedName>
        <fullName evidence="3">Phasin domain-containing protein</fullName>
    </recommendedName>
</protein>
<gene>
    <name evidence="1" type="ORF">A3C16_01605</name>
</gene>
<dbReference type="AlphaFoldDB" id="A0A1G2KV12"/>
<evidence type="ECO:0008006" key="3">
    <source>
        <dbReference type="Google" id="ProtNLM"/>
    </source>
</evidence>
<dbReference type="EMBL" id="MHQL01000018">
    <property type="protein sequence ID" value="OHA03233.1"/>
    <property type="molecule type" value="Genomic_DNA"/>
</dbReference>
<accession>A0A1G2KV12</accession>
<sequence length="94" mass="10591">MQKKIQEVGVLLARSMLAEDIKEAIISSSAFLSEETIDQLLDVLKKEQKYMDRFEGTLKKFQTSADAQWKKVAVAQERAAKEWVTTTAKKLASA</sequence>
<organism evidence="1 2">
    <name type="scientific">Candidatus Sungbacteria bacterium RIFCSPHIGHO2_02_FULL_51_29</name>
    <dbReference type="NCBI Taxonomy" id="1802273"/>
    <lineage>
        <taxon>Bacteria</taxon>
        <taxon>Candidatus Sungiibacteriota</taxon>
    </lineage>
</organism>
<comment type="caution">
    <text evidence="1">The sequence shown here is derived from an EMBL/GenBank/DDBJ whole genome shotgun (WGS) entry which is preliminary data.</text>
</comment>
<evidence type="ECO:0000313" key="1">
    <source>
        <dbReference type="EMBL" id="OHA03233.1"/>
    </source>
</evidence>
<name>A0A1G2KV12_9BACT</name>
<proteinExistence type="predicted"/>
<evidence type="ECO:0000313" key="2">
    <source>
        <dbReference type="Proteomes" id="UP000177811"/>
    </source>
</evidence>
<dbReference type="Proteomes" id="UP000177811">
    <property type="component" value="Unassembled WGS sequence"/>
</dbReference>